<dbReference type="InterPro" id="IPR006311">
    <property type="entry name" value="TAT_signal"/>
</dbReference>
<proteinExistence type="predicted"/>
<reference evidence="1" key="1">
    <citation type="submission" date="2019-12" db="EMBL/GenBank/DDBJ databases">
        <authorList>
            <person name="Cremers G."/>
        </authorList>
    </citation>
    <scope>NUCLEOTIDE SEQUENCE</scope>
    <source>
        <strain evidence="1">Mbul1</strain>
        <plasmid evidence="1">3</plasmid>
    </source>
</reference>
<sequence length="132" mass="14594">MQMGSEQETYANSRRGFLRGLATLPLIGGSVTLIGSPSASAVPVTKALVDSYDAWLEYERRLLQWELCGNRETVDRLPLPYRSGLVGWETFDMIPHANRGANFHSKGVAPATSRAALVLSAVGCEWREARQW</sequence>
<gene>
    <name evidence="1" type="ORF">MBUL_04498</name>
</gene>
<dbReference type="PROSITE" id="PS51318">
    <property type="entry name" value="TAT"/>
    <property type="match status" value="1"/>
</dbReference>
<keyword evidence="1" id="KW-0614">Plasmid</keyword>
<protein>
    <submittedName>
        <fullName evidence="1">Uncharacterized protein</fullName>
    </submittedName>
</protein>
<organism evidence="1">
    <name type="scientific">Methylobacterium bullatum</name>
    <dbReference type="NCBI Taxonomy" id="570505"/>
    <lineage>
        <taxon>Bacteria</taxon>
        <taxon>Pseudomonadati</taxon>
        <taxon>Pseudomonadota</taxon>
        <taxon>Alphaproteobacteria</taxon>
        <taxon>Hyphomicrobiales</taxon>
        <taxon>Methylobacteriaceae</taxon>
        <taxon>Methylobacterium</taxon>
    </lineage>
</organism>
<accession>A0A679J8H8</accession>
<dbReference type="EMBL" id="LR743506">
    <property type="protein sequence ID" value="CAA2109005.1"/>
    <property type="molecule type" value="Genomic_DNA"/>
</dbReference>
<geneLocation type="plasmid" evidence="1">
    <name>3</name>
</geneLocation>
<dbReference type="AlphaFoldDB" id="A0A679J8H8"/>
<evidence type="ECO:0000313" key="1">
    <source>
        <dbReference type="EMBL" id="CAA2109005.1"/>
    </source>
</evidence>
<name>A0A679J8H8_9HYPH</name>